<reference evidence="6 7" key="1">
    <citation type="journal article" date="2019" name="Int. J. Syst. Evol. Microbiol.">
        <title>The Global Catalogue of Microorganisms (GCM) 10K type strain sequencing project: providing services to taxonomists for standard genome sequencing and annotation.</title>
        <authorList>
            <consortium name="The Broad Institute Genomics Platform"/>
            <consortium name="The Broad Institute Genome Sequencing Center for Infectious Disease"/>
            <person name="Wu L."/>
            <person name="Ma J."/>
        </authorList>
    </citation>
    <scope>NUCLEOTIDE SEQUENCE [LARGE SCALE GENOMIC DNA]</scope>
    <source>
        <strain evidence="6 7">JCM 16328</strain>
    </source>
</reference>
<evidence type="ECO:0000259" key="5">
    <source>
        <dbReference type="Pfam" id="PF24827"/>
    </source>
</evidence>
<dbReference type="GO" id="GO:0046872">
    <property type="term" value="F:metal ion binding"/>
    <property type="evidence" value="ECO:0007669"/>
    <property type="project" value="UniProtKB-KW"/>
</dbReference>
<dbReference type="EMBL" id="BAAADV010000007">
    <property type="protein sequence ID" value="GAA0678678.1"/>
    <property type="molecule type" value="Genomic_DNA"/>
</dbReference>
<dbReference type="Proteomes" id="UP001500420">
    <property type="component" value="Unassembled WGS sequence"/>
</dbReference>
<dbReference type="InterPro" id="IPR055438">
    <property type="entry name" value="AstE_AspA_cat"/>
</dbReference>
<dbReference type="PANTHER" id="PTHR15162:SF7">
    <property type="entry name" value="SUCCINYLGLUTAMATE DESUCCINYLASE"/>
    <property type="match status" value="1"/>
</dbReference>
<evidence type="ECO:0000313" key="6">
    <source>
        <dbReference type="EMBL" id="GAA0678678.1"/>
    </source>
</evidence>
<name>A0AAV3TCY9_9EURY</name>
<comment type="caution">
    <text evidence="6">The sequence shown here is derived from an EMBL/GenBank/DDBJ whole genome shotgun (WGS) entry which is preliminary data.</text>
</comment>
<proteinExistence type="predicted"/>
<evidence type="ECO:0000256" key="1">
    <source>
        <dbReference type="ARBA" id="ARBA00001947"/>
    </source>
</evidence>
<evidence type="ECO:0000256" key="4">
    <source>
        <dbReference type="ARBA" id="ARBA00022833"/>
    </source>
</evidence>
<comment type="cofactor">
    <cofactor evidence="1">
        <name>Zn(2+)</name>
        <dbReference type="ChEBI" id="CHEBI:29105"/>
    </cofactor>
</comment>
<dbReference type="GO" id="GO:0005829">
    <property type="term" value="C:cytosol"/>
    <property type="evidence" value="ECO:0007669"/>
    <property type="project" value="TreeGrafter"/>
</dbReference>
<keyword evidence="3" id="KW-0378">Hydrolase</keyword>
<dbReference type="InterPro" id="IPR050178">
    <property type="entry name" value="AspA/AstE_fam"/>
</dbReference>
<accession>A0AAV3TCY9</accession>
<dbReference type="Pfam" id="PF24827">
    <property type="entry name" value="AstE_AspA_cat"/>
    <property type="match status" value="1"/>
</dbReference>
<dbReference type="Gene3D" id="3.40.630.10">
    <property type="entry name" value="Zn peptidases"/>
    <property type="match status" value="1"/>
</dbReference>
<evidence type="ECO:0000256" key="3">
    <source>
        <dbReference type="ARBA" id="ARBA00022801"/>
    </source>
</evidence>
<keyword evidence="2" id="KW-0479">Metal-binding</keyword>
<protein>
    <submittedName>
        <fullName evidence="6">M14 family metallopeptidase</fullName>
    </submittedName>
</protein>
<gene>
    <name evidence="6" type="ORF">GCM10009020_28790</name>
</gene>
<dbReference type="GO" id="GO:0016788">
    <property type="term" value="F:hydrolase activity, acting on ester bonds"/>
    <property type="evidence" value="ECO:0007669"/>
    <property type="project" value="InterPro"/>
</dbReference>
<organism evidence="6 7">
    <name type="scientific">Natronoarchaeum mannanilyticum</name>
    <dbReference type="NCBI Taxonomy" id="926360"/>
    <lineage>
        <taxon>Archaea</taxon>
        <taxon>Methanobacteriati</taxon>
        <taxon>Methanobacteriota</taxon>
        <taxon>Stenosarchaea group</taxon>
        <taxon>Halobacteria</taxon>
        <taxon>Halobacteriales</taxon>
        <taxon>Natronoarchaeaceae</taxon>
    </lineage>
</organism>
<keyword evidence="7" id="KW-1185">Reference proteome</keyword>
<evidence type="ECO:0000256" key="2">
    <source>
        <dbReference type="ARBA" id="ARBA00022723"/>
    </source>
</evidence>
<feature type="domain" description="Succinylglutamate desuccinylase/Aspartoacylase catalytic" evidence="5">
    <location>
        <begin position="11"/>
        <end position="95"/>
    </location>
</feature>
<dbReference type="AlphaFoldDB" id="A0AAV3TCY9"/>
<dbReference type="PANTHER" id="PTHR15162">
    <property type="entry name" value="ASPARTOACYLASE"/>
    <property type="match status" value="1"/>
</dbReference>
<sequence>MRVEQLGEGQPELAIVGGIHGDEPSGVSAVERLIEASPPVEKPVLLVIANERAIEAGERYLDADLNRSFPGDPESEAYEERLAYELSERLAGTTALAMHATQSHPEPFLVADRVDDLVERLGRTLPVDAVVDTGEFIQGRLFRSVRTVEVESGLQGSERAADAAIGIVIAFLEEMGALAGETADDLRERFGVASSSASESVPVFRLTRSVPKTGTGDHLVSANNFELVDAGDRFASADGTPMVADESFYPVLLSAEGYDEIFGYAAQKIAELPRERPDNAE</sequence>
<keyword evidence="4" id="KW-0862">Zinc</keyword>
<evidence type="ECO:0000313" key="7">
    <source>
        <dbReference type="Proteomes" id="UP001500420"/>
    </source>
</evidence>
<dbReference type="SUPFAM" id="SSF53187">
    <property type="entry name" value="Zn-dependent exopeptidases"/>
    <property type="match status" value="1"/>
</dbReference>
<dbReference type="RefSeq" id="WP_343774754.1">
    <property type="nucleotide sequence ID" value="NZ_BAAADV010000007.1"/>
</dbReference>